<proteinExistence type="predicted"/>
<comment type="caution">
    <text evidence="2">The sequence shown here is derived from an EMBL/GenBank/DDBJ whole genome shotgun (WGS) entry which is preliminary data.</text>
</comment>
<evidence type="ECO:0000256" key="1">
    <source>
        <dbReference type="SAM" id="SignalP"/>
    </source>
</evidence>
<reference evidence="2" key="1">
    <citation type="submission" date="2020-11" db="EMBL/GenBank/DDBJ databases">
        <title>Isolation and identification of active actinomycetes.</title>
        <authorList>
            <person name="Sun X."/>
        </authorList>
    </citation>
    <scope>NUCLEOTIDE SEQUENCE</scope>
    <source>
        <strain evidence="2">NEAU-A11</strain>
    </source>
</reference>
<evidence type="ECO:0000313" key="2">
    <source>
        <dbReference type="EMBL" id="MBG0560834.1"/>
    </source>
</evidence>
<dbReference type="EMBL" id="JADQTO010000002">
    <property type="protein sequence ID" value="MBG0560834.1"/>
    <property type="molecule type" value="Genomic_DNA"/>
</dbReference>
<gene>
    <name evidence="2" type="ORF">I4J89_05075</name>
</gene>
<sequence length="566" mass="59214">MRKSRIAPAASILVGISGLAFAVSSGVASADSQAPLAISSFGDVVVDGVHKRVFISDPVAGKVIATDYSGAVVGQLTGLGWANGLALSSDSSQLYVAAGQAHAIAVVPTATLADPKLYPVGDRNPYSVAPAGGKLWFGYAEGSAGGFGSVDPADSTVHLHPSEKADGFVDSAPVVFSSHAAPGVLVVTADESTSGGTATVYDVSSGTEVVTARKVDQGSAIEETAFTADGAHLIRVTSDAEWQESVADLSTTATYPAFARANGVDVASDGRVAISVANQTTGDDVYVFQGGSTTASQTIRLPEAGGEAPPGSGGLASDGIQDRGIAWEPGGPRLFAVAKYDGAFRLWVLNGPTTPIQPVLTLTGNGSVHAYRGTASVIAHLGAGGTNRTVEIWADPFGPEVNRLVKKGTVDSRGNLVASFKLIRNTTFTARFTGDAEFAARSVTSTVYTKVTVNTTVAKHYKTGKIGSRKYFYFHKTATPKFTTTMTAFPGRKQRLVVEYYAKGKWRAWSMKDAALSSSGVSTVKFSGKHPLDVRFRVRASYIKGITGDSVNWTMHGTWQYFTFRK</sequence>
<feature type="chain" id="PRO_5039547332" evidence="1">
    <location>
        <begin position="23"/>
        <end position="566"/>
    </location>
</feature>
<protein>
    <submittedName>
        <fullName evidence="2">Uncharacterized protein</fullName>
    </submittedName>
</protein>
<name>A0A931FZX0_9ACTN</name>
<keyword evidence="1" id="KW-0732">Signal</keyword>
<dbReference type="Gene3D" id="2.130.10.10">
    <property type="entry name" value="YVTN repeat-like/Quinoprotein amine dehydrogenase"/>
    <property type="match status" value="2"/>
</dbReference>
<dbReference type="RefSeq" id="WP_196412622.1">
    <property type="nucleotide sequence ID" value="NZ_JADQTO010000002.1"/>
</dbReference>
<accession>A0A931FZX0</accession>
<feature type="signal peptide" evidence="1">
    <location>
        <begin position="1"/>
        <end position="22"/>
    </location>
</feature>
<dbReference type="InterPro" id="IPR015943">
    <property type="entry name" value="WD40/YVTN_repeat-like_dom_sf"/>
</dbReference>
<organism evidence="2 3">
    <name type="scientific">Actinoplanes aureus</name>
    <dbReference type="NCBI Taxonomy" id="2792083"/>
    <lineage>
        <taxon>Bacteria</taxon>
        <taxon>Bacillati</taxon>
        <taxon>Actinomycetota</taxon>
        <taxon>Actinomycetes</taxon>
        <taxon>Micromonosporales</taxon>
        <taxon>Micromonosporaceae</taxon>
        <taxon>Actinoplanes</taxon>
    </lineage>
</organism>
<dbReference type="SUPFAM" id="SSF82171">
    <property type="entry name" value="DPP6 N-terminal domain-like"/>
    <property type="match status" value="1"/>
</dbReference>
<dbReference type="Proteomes" id="UP000598146">
    <property type="component" value="Unassembled WGS sequence"/>
</dbReference>
<evidence type="ECO:0000313" key="3">
    <source>
        <dbReference type="Proteomes" id="UP000598146"/>
    </source>
</evidence>
<keyword evidence="3" id="KW-1185">Reference proteome</keyword>
<dbReference type="AlphaFoldDB" id="A0A931FZX0"/>
<dbReference type="SUPFAM" id="SSF63829">
    <property type="entry name" value="Calcium-dependent phosphotriesterase"/>
    <property type="match status" value="1"/>
</dbReference>